<dbReference type="Proteomes" id="UP000809431">
    <property type="component" value="Unassembled WGS sequence"/>
</dbReference>
<feature type="compositionally biased region" description="Basic and acidic residues" evidence="1">
    <location>
        <begin position="38"/>
        <end position="49"/>
    </location>
</feature>
<feature type="region of interest" description="Disordered" evidence="1">
    <location>
        <begin position="1"/>
        <end position="68"/>
    </location>
</feature>
<name>A0ABS2BJB3_9NEIS</name>
<reference evidence="2 3" key="1">
    <citation type="submission" date="2021-01" db="EMBL/GenBank/DDBJ databases">
        <title>Draft Genome Sequence and Polyhydroxyalkanoate Biosynthetic Potential of Jeongeupia naejangsanensis Type Strain DSM 24253.</title>
        <authorList>
            <person name="Turrini P."/>
            <person name="Artuso I."/>
            <person name="Lugli G.A."/>
            <person name="Frangipani E."/>
            <person name="Ventura M."/>
            <person name="Visca P."/>
        </authorList>
    </citation>
    <scope>NUCLEOTIDE SEQUENCE [LARGE SCALE GENOMIC DNA]</scope>
    <source>
        <strain evidence="2 3">DSM 24253</strain>
    </source>
</reference>
<comment type="caution">
    <text evidence="2">The sequence shown here is derived from an EMBL/GenBank/DDBJ whole genome shotgun (WGS) entry which is preliminary data.</text>
</comment>
<sequence length="68" mass="7739">MVYEEKQPVDGLHMQLGVRKDERRKPATTTAGKPPVAHRIDVDLQKPFDPEASDLYDPDRPPDDDIAR</sequence>
<organism evidence="2 3">
    <name type="scientific">Jeongeupia naejangsanensis</name>
    <dbReference type="NCBI Taxonomy" id="613195"/>
    <lineage>
        <taxon>Bacteria</taxon>
        <taxon>Pseudomonadati</taxon>
        <taxon>Pseudomonadota</taxon>
        <taxon>Betaproteobacteria</taxon>
        <taxon>Neisseriales</taxon>
        <taxon>Chitinibacteraceae</taxon>
        <taxon>Jeongeupia</taxon>
    </lineage>
</organism>
<keyword evidence="3" id="KW-1185">Reference proteome</keyword>
<dbReference type="RefSeq" id="WP_203537418.1">
    <property type="nucleotide sequence ID" value="NZ_JAESND010000002.1"/>
</dbReference>
<evidence type="ECO:0000313" key="2">
    <source>
        <dbReference type="EMBL" id="MBM3115691.1"/>
    </source>
</evidence>
<evidence type="ECO:0008006" key="4">
    <source>
        <dbReference type="Google" id="ProtNLM"/>
    </source>
</evidence>
<evidence type="ECO:0000256" key="1">
    <source>
        <dbReference type="SAM" id="MobiDB-lite"/>
    </source>
</evidence>
<gene>
    <name evidence="2" type="ORF">JMJ54_07610</name>
</gene>
<evidence type="ECO:0000313" key="3">
    <source>
        <dbReference type="Proteomes" id="UP000809431"/>
    </source>
</evidence>
<protein>
    <recommendedName>
        <fullName evidence="4">Transposase</fullName>
    </recommendedName>
</protein>
<accession>A0ABS2BJB3</accession>
<proteinExistence type="predicted"/>
<feature type="compositionally biased region" description="Basic and acidic residues" evidence="1">
    <location>
        <begin position="57"/>
        <end position="68"/>
    </location>
</feature>
<dbReference type="EMBL" id="JAESND010000002">
    <property type="protein sequence ID" value="MBM3115691.1"/>
    <property type="molecule type" value="Genomic_DNA"/>
</dbReference>